<protein>
    <submittedName>
        <fullName evidence="4">Putative dehydrogenase</fullName>
    </submittedName>
</protein>
<reference evidence="4 5" key="1">
    <citation type="submission" date="2020-08" db="EMBL/GenBank/DDBJ databases">
        <title>Genomic Encyclopedia of Type Strains, Phase IV (KMG-IV): sequencing the most valuable type-strain genomes for metagenomic binning, comparative biology and taxonomic classification.</title>
        <authorList>
            <person name="Goeker M."/>
        </authorList>
    </citation>
    <scope>NUCLEOTIDE SEQUENCE [LARGE SCALE GENOMIC DNA]</scope>
    <source>
        <strain evidence="4 5">DSM 27471</strain>
    </source>
</reference>
<dbReference type="PANTHER" id="PTHR43818">
    <property type="entry name" value="BCDNA.GH03377"/>
    <property type="match status" value="1"/>
</dbReference>
<name>A0A7W5DR50_9PORP</name>
<dbReference type="SUPFAM" id="SSF51735">
    <property type="entry name" value="NAD(P)-binding Rossmann-fold domains"/>
    <property type="match status" value="1"/>
</dbReference>
<feature type="domain" description="GFO/IDH/MocA-like oxidoreductase" evidence="3">
    <location>
        <begin position="132"/>
        <end position="258"/>
    </location>
</feature>
<dbReference type="InterPro" id="IPR050463">
    <property type="entry name" value="Gfo/Idh/MocA_oxidrdct_glycsds"/>
</dbReference>
<keyword evidence="1" id="KW-0560">Oxidoreductase</keyword>
<dbReference type="SUPFAM" id="SSF55347">
    <property type="entry name" value="Glyceraldehyde-3-phosphate dehydrogenase-like, C-terminal domain"/>
    <property type="match status" value="1"/>
</dbReference>
<evidence type="ECO:0000259" key="3">
    <source>
        <dbReference type="Pfam" id="PF22725"/>
    </source>
</evidence>
<dbReference type="EMBL" id="JACHYB010000001">
    <property type="protein sequence ID" value="MBB3187555.1"/>
    <property type="molecule type" value="Genomic_DNA"/>
</dbReference>
<dbReference type="AlphaFoldDB" id="A0A7W5DR50"/>
<evidence type="ECO:0000256" key="1">
    <source>
        <dbReference type="ARBA" id="ARBA00023002"/>
    </source>
</evidence>
<dbReference type="Proteomes" id="UP000544222">
    <property type="component" value="Unassembled WGS sequence"/>
</dbReference>
<dbReference type="InterPro" id="IPR036291">
    <property type="entry name" value="NAD(P)-bd_dom_sf"/>
</dbReference>
<dbReference type="Pfam" id="PF01408">
    <property type="entry name" value="GFO_IDH_MocA"/>
    <property type="match status" value="1"/>
</dbReference>
<comment type="caution">
    <text evidence="4">The sequence shown here is derived from an EMBL/GenBank/DDBJ whole genome shotgun (WGS) entry which is preliminary data.</text>
</comment>
<feature type="domain" description="Gfo/Idh/MocA-like oxidoreductase N-terminal" evidence="2">
    <location>
        <begin position="4"/>
        <end position="124"/>
    </location>
</feature>
<proteinExistence type="predicted"/>
<dbReference type="PANTHER" id="PTHR43818:SF11">
    <property type="entry name" value="BCDNA.GH03377"/>
    <property type="match status" value="1"/>
</dbReference>
<dbReference type="GO" id="GO:0000166">
    <property type="term" value="F:nucleotide binding"/>
    <property type="evidence" value="ECO:0007669"/>
    <property type="project" value="InterPro"/>
</dbReference>
<gene>
    <name evidence="4" type="ORF">FHX64_001718</name>
</gene>
<dbReference type="InterPro" id="IPR055170">
    <property type="entry name" value="GFO_IDH_MocA-like_dom"/>
</dbReference>
<evidence type="ECO:0000313" key="4">
    <source>
        <dbReference type="EMBL" id="MBB3187555.1"/>
    </source>
</evidence>
<sequence>METVRWGIIGAGDVCEVKSGPAFYKIEHSELIAVMRRNIVKAADFAKRHGAKRWYDDAEALLTDSEVDIVYVATPPQAHAEYAIRAMRAGKAVYVEKPMAMNYTECQTMIAVSEETHMPLFVAHYRRSLPYFIKIKSLLDAGRLGKIISVLVRQFRAPMVVDLNPGEHTWRVDPTVSGGGYLFDLAPHTVDILDFLLGRIIQVQGFKANRGGFYNAEDSVTATFTFESGVLGNALWSFVSAPVADSDRVEIVGTEGTLTFSVFGFTPIVLENGQGSHLFTTEQPQHIQLPFIQTIVNELRGVGNAPCHGEIGSRPNWFMDQLVCID</sequence>
<evidence type="ECO:0000313" key="5">
    <source>
        <dbReference type="Proteomes" id="UP000544222"/>
    </source>
</evidence>
<dbReference type="GO" id="GO:0016491">
    <property type="term" value="F:oxidoreductase activity"/>
    <property type="evidence" value="ECO:0007669"/>
    <property type="project" value="UniProtKB-KW"/>
</dbReference>
<evidence type="ECO:0000259" key="2">
    <source>
        <dbReference type="Pfam" id="PF01408"/>
    </source>
</evidence>
<dbReference type="InterPro" id="IPR000683">
    <property type="entry name" value="Gfo/Idh/MocA-like_OxRdtase_N"/>
</dbReference>
<dbReference type="Gene3D" id="3.40.50.720">
    <property type="entry name" value="NAD(P)-binding Rossmann-like Domain"/>
    <property type="match status" value="1"/>
</dbReference>
<organism evidence="4 5">
    <name type="scientific">Microbacter margulisiae</name>
    <dbReference type="NCBI Taxonomy" id="1350067"/>
    <lineage>
        <taxon>Bacteria</taxon>
        <taxon>Pseudomonadati</taxon>
        <taxon>Bacteroidota</taxon>
        <taxon>Bacteroidia</taxon>
        <taxon>Bacteroidales</taxon>
        <taxon>Porphyromonadaceae</taxon>
        <taxon>Microbacter</taxon>
    </lineage>
</organism>
<accession>A0A7W5DR50</accession>
<dbReference type="Pfam" id="PF22725">
    <property type="entry name" value="GFO_IDH_MocA_C3"/>
    <property type="match status" value="1"/>
</dbReference>
<keyword evidence="5" id="KW-1185">Reference proteome</keyword>
<dbReference type="RefSeq" id="WP_183413312.1">
    <property type="nucleotide sequence ID" value="NZ_JACHYB010000001.1"/>
</dbReference>
<dbReference type="Gene3D" id="3.30.360.10">
    <property type="entry name" value="Dihydrodipicolinate Reductase, domain 2"/>
    <property type="match status" value="1"/>
</dbReference>